<feature type="region of interest" description="Disordered" evidence="1">
    <location>
        <begin position="87"/>
        <end position="122"/>
    </location>
</feature>
<feature type="transmembrane region" description="Helical" evidence="2">
    <location>
        <begin position="57"/>
        <end position="76"/>
    </location>
</feature>
<dbReference type="EMBL" id="JAAEAA010000010">
    <property type="protein sequence ID" value="NDK56101.1"/>
    <property type="molecule type" value="Genomic_DNA"/>
</dbReference>
<evidence type="ECO:0000313" key="3">
    <source>
        <dbReference type="EMBL" id="NDK56101.1"/>
    </source>
</evidence>
<sequence>MSSPDNKDYGDLEQAMWRRFQDAEAMPDPEVWSRIDHALAMQDNEKYKKRALFYRQLAAACFILFVLSGSALVLHFKQDQEQELLASAEQPQPQTKAPIAGNATINSTPTTEAAQPSGNYTLPKAEEGTIAANAQVPSTNYSYAEPEEEATLFSRNSKASNKSVQNNAGQNYTTVAATTATMATQPGVYSAGQLAATTANNAVPSVTGSQVQGYMPASQAIAVVPDTYTSPTVLNPLLRRNATLGSIAAGGNVPESAVQQKQDELLLALNKPTESETAEKATKNSRWNVGMGVASSYFTQNVDIPEQYLAASDGRPGIMRHTGPIVSVETAENLVNAYKEFEDNTQAANAINVDAKAGFRLNKRFKVLAGLGYSKNTSKTRTSYIVEQFLFNPRNNERSKLKPTTVFLPSLHTFTTDSVSVIKTKEPFNVDYSYQMLSVPLEVQVEGAIGQKWFWYAHGGGAANVIMQSTIKADNPEIADVSYGPGDDSPFRKVQFSGNAGLGLGKRLTDAVSISFGPEYRHFFSSLLASEYANAKQGKPYTIGVNMGINYMLGQAGK</sequence>
<name>A0A6B2H185_9BACT</name>
<keyword evidence="4" id="KW-1185">Reference proteome</keyword>
<organism evidence="3 4">
    <name type="scientific">Pontibacter fetidus</name>
    <dbReference type="NCBI Taxonomy" id="2700082"/>
    <lineage>
        <taxon>Bacteria</taxon>
        <taxon>Pseudomonadati</taxon>
        <taxon>Bacteroidota</taxon>
        <taxon>Cytophagia</taxon>
        <taxon>Cytophagales</taxon>
        <taxon>Hymenobacteraceae</taxon>
        <taxon>Pontibacter</taxon>
    </lineage>
</organism>
<dbReference type="SUPFAM" id="SSF56925">
    <property type="entry name" value="OMPA-like"/>
    <property type="match status" value="1"/>
</dbReference>
<feature type="compositionally biased region" description="Polar residues" evidence="1">
    <location>
        <begin position="153"/>
        <end position="166"/>
    </location>
</feature>
<evidence type="ECO:0000313" key="4">
    <source>
        <dbReference type="Proteomes" id="UP000478546"/>
    </source>
</evidence>
<keyword evidence="2" id="KW-0812">Transmembrane</keyword>
<dbReference type="RefSeq" id="WP_162346164.1">
    <property type="nucleotide sequence ID" value="NZ_JAAEAA010000010.1"/>
</dbReference>
<evidence type="ECO:0000256" key="1">
    <source>
        <dbReference type="SAM" id="MobiDB-lite"/>
    </source>
</evidence>
<feature type="region of interest" description="Disordered" evidence="1">
    <location>
        <begin position="142"/>
        <end position="166"/>
    </location>
</feature>
<keyword evidence="2" id="KW-1133">Transmembrane helix</keyword>
<keyword evidence="2" id="KW-0472">Membrane</keyword>
<gene>
    <name evidence="3" type="ORF">GWO68_09240</name>
</gene>
<dbReference type="InterPro" id="IPR011250">
    <property type="entry name" value="OMP/PagP_B-barrel"/>
</dbReference>
<evidence type="ECO:0008006" key="5">
    <source>
        <dbReference type="Google" id="ProtNLM"/>
    </source>
</evidence>
<reference evidence="3 4" key="1">
    <citation type="submission" date="2020-01" db="EMBL/GenBank/DDBJ databases">
        <authorList>
            <person name="Kim M.K."/>
        </authorList>
    </citation>
    <scope>NUCLEOTIDE SEQUENCE [LARGE SCALE GENOMIC DNA]</scope>
    <source>
        <strain evidence="3 4">BT213</strain>
    </source>
</reference>
<evidence type="ECO:0000256" key="2">
    <source>
        <dbReference type="SAM" id="Phobius"/>
    </source>
</evidence>
<dbReference type="AlphaFoldDB" id="A0A6B2H185"/>
<dbReference type="Proteomes" id="UP000478546">
    <property type="component" value="Unassembled WGS sequence"/>
</dbReference>
<feature type="compositionally biased region" description="Polar residues" evidence="1">
    <location>
        <begin position="103"/>
        <end position="120"/>
    </location>
</feature>
<proteinExistence type="predicted"/>
<protein>
    <recommendedName>
        <fullName evidence="5">Outer membrane protein beta-barrel domain-containing protein</fullName>
    </recommendedName>
</protein>
<accession>A0A6B2H185</accession>
<comment type="caution">
    <text evidence="3">The sequence shown here is derived from an EMBL/GenBank/DDBJ whole genome shotgun (WGS) entry which is preliminary data.</text>
</comment>